<keyword evidence="1" id="KW-0812">Transmembrane</keyword>
<dbReference type="RefSeq" id="WP_129718661.1">
    <property type="nucleotide sequence ID" value="NZ_PRLK01000003.1"/>
</dbReference>
<sequence>MKKSMQKENLIIFLKNFAMTITVITIVVILVFLTQGWTLDPKGSFERNGLVQFFSSVTGATVEIGDQKLAEKTNTKTLLSAGTHEFKIWKEGYETWYRKTQVKEGEILWLNYARLIPKQKRIDSFLDIQNLKTAKVLPNKEKILIAQEDNKKSIKFSLINLQNDTPNIKELGYLNVLQENNSKENSISNVEIQEISRNNNRFIFTYNQNGSRHWLIGDVNNPSKFIDISKDFNLNNIAKIEAKNNEASILYIQDGQNLKELNVDSLTLSANILTDIETFTSRENIIESVQKKTNSENNTTYSIHIRRDNKNMLIKDNIPTAPTIALGRYYNESYVHVAIKDEIHIYKSSNWSELMRLYKKIKANQDITSLNINDESRLLAIKTNSSTLMHDLETKETFTLDNNSPNKPIWIDNFHLANVTNNSLSIVDFDGANKHSLMPSLENMPIVLSGNDKFLYTLSTNSNGNISLLRLRMILE</sequence>
<evidence type="ECO:0000313" key="3">
    <source>
        <dbReference type="EMBL" id="RYC72748.1"/>
    </source>
</evidence>
<evidence type="ECO:0000259" key="2">
    <source>
        <dbReference type="Pfam" id="PF08308"/>
    </source>
</evidence>
<dbReference type="EMBL" id="PRLK01000003">
    <property type="protein sequence ID" value="RYC72748.1"/>
    <property type="molecule type" value="Genomic_DNA"/>
</dbReference>
<evidence type="ECO:0000256" key="1">
    <source>
        <dbReference type="SAM" id="Phobius"/>
    </source>
</evidence>
<proteinExistence type="predicted"/>
<reference evidence="3 4" key="1">
    <citation type="journal article" date="2018" name="bioRxiv">
        <title>Evidence of independent acquisition and adaption of ultra-small bacteria to human hosts across the highly diverse yet reduced genomes of the phylum Saccharibacteria.</title>
        <authorList>
            <person name="McLean J.S."/>
            <person name="Bor B."/>
            <person name="To T.T."/>
            <person name="Liu Q."/>
            <person name="Kearns K.A."/>
            <person name="Solden L.M."/>
            <person name="Wrighton K.C."/>
            <person name="He X."/>
            <person name="Shi W."/>
        </authorList>
    </citation>
    <scope>NUCLEOTIDE SEQUENCE [LARGE SCALE GENOMIC DNA]</scope>
    <source>
        <strain evidence="3 4">TM7_CMJM_G6_1_HOT_870</strain>
    </source>
</reference>
<feature type="transmembrane region" description="Helical" evidence="1">
    <location>
        <begin position="12"/>
        <end position="33"/>
    </location>
</feature>
<dbReference type="InterPro" id="IPR013229">
    <property type="entry name" value="PEGA"/>
</dbReference>
<feature type="domain" description="PEGA" evidence="2">
    <location>
        <begin position="55"/>
        <end position="112"/>
    </location>
</feature>
<comment type="caution">
    <text evidence="3">The sequence shown here is derived from an EMBL/GenBank/DDBJ whole genome shotgun (WGS) entry which is preliminary data.</text>
</comment>
<reference evidence="3 4" key="2">
    <citation type="journal article" date="2020" name="Cell Rep.">
        <title>Acquisition and Adaptation of Ultra-small Parasitic Reduced Genome Bacteria to Mammalian Hosts.</title>
        <authorList>
            <person name="McLean J.S."/>
            <person name="Bor B."/>
            <person name="Kerns K.A."/>
            <person name="Liu Q."/>
            <person name="To T.T."/>
            <person name="Solden L."/>
            <person name="Hendrickson E.L."/>
            <person name="Wrighton K."/>
            <person name="Shi W."/>
            <person name="He X."/>
        </authorList>
    </citation>
    <scope>NUCLEOTIDE SEQUENCE [LARGE SCALE GENOMIC DNA]</scope>
    <source>
        <strain evidence="3 4">TM7_CMJM_G6_1_HOT_870</strain>
    </source>
</reference>
<keyword evidence="4" id="KW-1185">Reference proteome</keyword>
<dbReference type="SUPFAM" id="SSF69304">
    <property type="entry name" value="Tricorn protease N-terminal domain"/>
    <property type="match status" value="1"/>
</dbReference>
<protein>
    <recommendedName>
        <fullName evidence="2">PEGA domain-containing protein</fullName>
    </recommendedName>
</protein>
<keyword evidence="1" id="KW-0472">Membrane</keyword>
<evidence type="ECO:0000313" key="4">
    <source>
        <dbReference type="Proteomes" id="UP001190925"/>
    </source>
</evidence>
<name>A0ABY0FIJ9_9BACT</name>
<accession>A0ABY0FIJ9</accession>
<gene>
    <name evidence="3" type="ORF">G6CMJM_00241</name>
</gene>
<dbReference type="Proteomes" id="UP001190925">
    <property type="component" value="Unassembled WGS sequence"/>
</dbReference>
<keyword evidence="1" id="KW-1133">Transmembrane helix</keyword>
<organism evidence="3 4">
    <name type="scientific">Candidatus Nanogingivalis gingivitcus</name>
    <dbReference type="NCBI Taxonomy" id="2171992"/>
    <lineage>
        <taxon>Bacteria</taxon>
        <taxon>Candidatus Saccharimonadota</taxon>
        <taxon>Candidatus Nanosyncoccalia</taxon>
        <taxon>Candidatus Nanogingivales</taxon>
        <taxon>Candidatus Nanogingivalaceae</taxon>
        <taxon>Candidatus Nanogingivalis</taxon>
    </lineage>
</organism>
<dbReference type="Pfam" id="PF08308">
    <property type="entry name" value="PEGA"/>
    <property type="match status" value="1"/>
</dbReference>